<dbReference type="InterPro" id="IPR036874">
    <property type="entry name" value="Carbonic_anhydrase_sf"/>
</dbReference>
<feature type="binding site" evidence="4">
    <location>
        <position position="49"/>
    </location>
    <ligand>
        <name>Zn(2+)</name>
        <dbReference type="ChEBI" id="CHEBI:29105"/>
    </ligand>
</feature>
<dbReference type="InterPro" id="IPR001765">
    <property type="entry name" value="Carbonic_anhydrase"/>
</dbReference>
<dbReference type="GO" id="GO:0004089">
    <property type="term" value="F:carbonate dehydratase activity"/>
    <property type="evidence" value="ECO:0007669"/>
    <property type="project" value="InterPro"/>
</dbReference>
<dbReference type="Proteomes" id="UP001187734">
    <property type="component" value="Unassembled WGS sequence"/>
</dbReference>
<keyword evidence="6" id="KW-1185">Reference proteome</keyword>
<comment type="cofactor">
    <cofactor evidence="4">
        <name>Zn(2+)</name>
        <dbReference type="ChEBI" id="CHEBI:29105"/>
    </cofactor>
    <text evidence="4">Binds 1 zinc ion per subunit.</text>
</comment>
<comment type="similarity">
    <text evidence="1">Belongs to the beta-class carbonic anhydrase family.</text>
</comment>
<dbReference type="SUPFAM" id="SSF53056">
    <property type="entry name" value="beta-carbonic anhydrase, cab"/>
    <property type="match status" value="1"/>
</dbReference>
<dbReference type="Gene3D" id="3.40.1050.10">
    <property type="entry name" value="Carbonic anhydrase"/>
    <property type="match status" value="1"/>
</dbReference>
<feature type="binding site" evidence="4">
    <location>
        <position position="104"/>
    </location>
    <ligand>
        <name>Zn(2+)</name>
        <dbReference type="ChEBI" id="CHEBI:29105"/>
    </ligand>
</feature>
<gene>
    <name evidence="5" type="ORF">FTOL_13712</name>
</gene>
<proteinExistence type="inferred from homology"/>
<evidence type="ECO:0000256" key="1">
    <source>
        <dbReference type="ARBA" id="ARBA00006217"/>
    </source>
</evidence>
<keyword evidence="3 4" id="KW-0862">Zinc</keyword>
<evidence type="ECO:0000256" key="3">
    <source>
        <dbReference type="ARBA" id="ARBA00022833"/>
    </source>
</evidence>
<dbReference type="GO" id="GO:0008270">
    <property type="term" value="F:zinc ion binding"/>
    <property type="evidence" value="ECO:0007669"/>
    <property type="project" value="InterPro"/>
</dbReference>
<keyword evidence="2 4" id="KW-0479">Metal-binding</keyword>
<reference evidence="5" key="1">
    <citation type="submission" date="2018-03" db="EMBL/GenBank/DDBJ databases">
        <authorList>
            <person name="Guldener U."/>
        </authorList>
    </citation>
    <scope>NUCLEOTIDE SEQUENCE</scope>
</reference>
<sequence length="139" mass="16076">MDNNPNVEDLLRRNAERVKTFKPIPYLSELDQLPPEQKVPMPKIFIVSCCDPRIDPWDILGLQKWDAVVTRGAAGRIAHQFNNLLFLDHVLQFTDVMIIHHTDCSAELFSNEEVYQELKRRAPHANDQIKDIALPGYKE</sequence>
<evidence type="ECO:0000313" key="5">
    <source>
        <dbReference type="EMBL" id="SPJ92426.1"/>
    </source>
</evidence>
<feature type="binding site" evidence="4">
    <location>
        <position position="101"/>
    </location>
    <ligand>
        <name>Zn(2+)</name>
        <dbReference type="ChEBI" id="CHEBI:29105"/>
    </ligand>
</feature>
<dbReference type="PANTHER" id="PTHR43175:SF3">
    <property type="entry name" value="CARBON DISULFIDE HYDROLASE"/>
    <property type="match status" value="1"/>
</dbReference>
<dbReference type="EMBL" id="ONZP01000966">
    <property type="protein sequence ID" value="SPJ92426.1"/>
    <property type="molecule type" value="Genomic_DNA"/>
</dbReference>
<evidence type="ECO:0008006" key="7">
    <source>
        <dbReference type="Google" id="ProtNLM"/>
    </source>
</evidence>
<organism evidence="5 6">
    <name type="scientific">Fusarium torulosum</name>
    <dbReference type="NCBI Taxonomy" id="33205"/>
    <lineage>
        <taxon>Eukaryota</taxon>
        <taxon>Fungi</taxon>
        <taxon>Dikarya</taxon>
        <taxon>Ascomycota</taxon>
        <taxon>Pezizomycotina</taxon>
        <taxon>Sordariomycetes</taxon>
        <taxon>Hypocreomycetidae</taxon>
        <taxon>Hypocreales</taxon>
        <taxon>Nectriaceae</taxon>
        <taxon>Fusarium</taxon>
    </lineage>
</organism>
<evidence type="ECO:0000256" key="2">
    <source>
        <dbReference type="ARBA" id="ARBA00022723"/>
    </source>
</evidence>
<name>A0AAE8SQ42_9HYPO</name>
<comment type="caution">
    <text evidence="5">The sequence shown here is derived from an EMBL/GenBank/DDBJ whole genome shotgun (WGS) entry which is preliminary data.</text>
</comment>
<dbReference type="AlphaFoldDB" id="A0AAE8SQ42"/>
<dbReference type="PANTHER" id="PTHR43175">
    <property type="entry name" value="CARBONIC ANHYDRASE"/>
    <property type="match status" value="1"/>
</dbReference>
<protein>
    <recommendedName>
        <fullName evidence="7">Carbonic anhydrase</fullName>
    </recommendedName>
</protein>
<accession>A0AAE8SQ42</accession>
<evidence type="ECO:0000313" key="6">
    <source>
        <dbReference type="Proteomes" id="UP001187734"/>
    </source>
</evidence>
<feature type="binding site" evidence="4">
    <location>
        <position position="51"/>
    </location>
    <ligand>
        <name>Zn(2+)</name>
        <dbReference type="ChEBI" id="CHEBI:29105"/>
    </ligand>
</feature>
<evidence type="ECO:0000256" key="4">
    <source>
        <dbReference type="PIRSR" id="PIRSR601765-1"/>
    </source>
</evidence>